<accession>A0A2P2MZQ1</accession>
<protein>
    <submittedName>
        <fullName evidence="1">Uncharacterized protein</fullName>
    </submittedName>
</protein>
<dbReference type="AlphaFoldDB" id="A0A2P2MZQ1"/>
<name>A0A2P2MZQ1_RHIMU</name>
<proteinExistence type="predicted"/>
<dbReference type="EMBL" id="GGEC01055218">
    <property type="protein sequence ID" value="MBX35702.1"/>
    <property type="molecule type" value="Transcribed_RNA"/>
</dbReference>
<sequence>MYLVFEHHCVEKNQKIDLMTLDAADQTHPFGHLLKDAHLTCLASAL</sequence>
<evidence type="ECO:0000313" key="1">
    <source>
        <dbReference type="EMBL" id="MBX35702.1"/>
    </source>
</evidence>
<reference evidence="1" key="1">
    <citation type="submission" date="2018-02" db="EMBL/GenBank/DDBJ databases">
        <title>Rhizophora mucronata_Transcriptome.</title>
        <authorList>
            <person name="Meera S.P."/>
            <person name="Sreeshan A."/>
            <person name="Augustine A."/>
        </authorList>
    </citation>
    <scope>NUCLEOTIDE SEQUENCE</scope>
    <source>
        <tissue evidence="1">Leaf</tissue>
    </source>
</reference>
<organism evidence="1">
    <name type="scientific">Rhizophora mucronata</name>
    <name type="common">Asiatic mangrove</name>
    <dbReference type="NCBI Taxonomy" id="61149"/>
    <lineage>
        <taxon>Eukaryota</taxon>
        <taxon>Viridiplantae</taxon>
        <taxon>Streptophyta</taxon>
        <taxon>Embryophyta</taxon>
        <taxon>Tracheophyta</taxon>
        <taxon>Spermatophyta</taxon>
        <taxon>Magnoliopsida</taxon>
        <taxon>eudicotyledons</taxon>
        <taxon>Gunneridae</taxon>
        <taxon>Pentapetalae</taxon>
        <taxon>rosids</taxon>
        <taxon>fabids</taxon>
        <taxon>Malpighiales</taxon>
        <taxon>Rhizophoraceae</taxon>
        <taxon>Rhizophora</taxon>
    </lineage>
</organism>